<evidence type="ECO:0008006" key="3">
    <source>
        <dbReference type="Google" id="ProtNLM"/>
    </source>
</evidence>
<dbReference type="InterPro" id="IPR029063">
    <property type="entry name" value="SAM-dependent_MTases_sf"/>
</dbReference>
<sequence length="365" mass="40520">MVHYIRFLKTPRVEYRSSKSISVMALITITNDLGDSFLLSDAKLTSCLLTADRAGKVLFKQEVRWHKGSRELSIGLTAHISQSTPLLRLHVFHDKASGLIPSILSALSAPFKPVHQTRAAALVERELSLPDLSSLKIWEETGESIAKHIWYRLAYIRTSLLVDFGRDASLGCVLCFQDICSAKSRMPLLKEVLQGEASGQINVLELGAGCGIVGIALAHYFPDCMVHLTDLVEAQDILLKNLDEATPAANSSLWFQILDWNVDSGGTSLERDVDLVIISDCIYNSDTCSDLVRTLCQVSLISPQCRILVAAKRRHDSEDVFFDLMRHSQMRILEKDTIVLPHETSDLGVQPPEVELYLYGLAETG</sequence>
<dbReference type="Pfam" id="PF10294">
    <property type="entry name" value="Methyltransf_16"/>
    <property type="match status" value="1"/>
</dbReference>
<gene>
    <name evidence="1" type="ORF">EPUS_00648</name>
</gene>
<dbReference type="HOGENOM" id="CLU_036731_1_0_1"/>
<reference evidence="2" key="1">
    <citation type="journal article" date="2014" name="BMC Genomics">
        <title>Genome characteristics reveal the impact of lichenization on lichen-forming fungus Endocarpon pusillum Hedwig (Verrucariales, Ascomycota).</title>
        <authorList>
            <person name="Wang Y.-Y."/>
            <person name="Liu B."/>
            <person name="Zhang X.-Y."/>
            <person name="Zhou Q.-M."/>
            <person name="Zhang T."/>
            <person name="Li H."/>
            <person name="Yu Y.-F."/>
            <person name="Zhang X.-L."/>
            <person name="Hao X.-Y."/>
            <person name="Wang M."/>
            <person name="Wang L."/>
            <person name="Wei J.-C."/>
        </authorList>
    </citation>
    <scope>NUCLEOTIDE SEQUENCE [LARGE SCALE GENOMIC DNA]</scope>
    <source>
        <strain evidence="2">Z07020 / HMAS-L-300199</strain>
    </source>
</reference>
<name>U1HRC8_ENDPU</name>
<dbReference type="EMBL" id="KE721204">
    <property type="protein sequence ID" value="ERF71659.1"/>
    <property type="molecule type" value="Genomic_DNA"/>
</dbReference>
<dbReference type="Gene3D" id="3.40.50.150">
    <property type="entry name" value="Vaccinia Virus protein VP39"/>
    <property type="match status" value="1"/>
</dbReference>
<keyword evidence="2" id="KW-1185">Reference proteome</keyword>
<accession>U1HRC8</accession>
<dbReference type="RefSeq" id="XP_007802868.1">
    <property type="nucleotide sequence ID" value="XM_007804677.1"/>
</dbReference>
<dbReference type="PANTHER" id="PTHR14614:SF132">
    <property type="entry name" value="PROTEIN-LYSINE METHYLTRANSFERASE C42C1.13"/>
    <property type="match status" value="1"/>
</dbReference>
<dbReference type="AlphaFoldDB" id="U1HRC8"/>
<proteinExistence type="predicted"/>
<dbReference type="GeneID" id="19235709"/>
<dbReference type="GO" id="GO:0005829">
    <property type="term" value="C:cytosol"/>
    <property type="evidence" value="ECO:0007669"/>
    <property type="project" value="TreeGrafter"/>
</dbReference>
<dbReference type="Proteomes" id="UP000019373">
    <property type="component" value="Unassembled WGS sequence"/>
</dbReference>
<dbReference type="SUPFAM" id="SSF53335">
    <property type="entry name" value="S-adenosyl-L-methionine-dependent methyltransferases"/>
    <property type="match status" value="1"/>
</dbReference>
<dbReference type="OrthoDB" id="413520at2759"/>
<dbReference type="OMA" id="LYENLDW"/>
<dbReference type="PANTHER" id="PTHR14614">
    <property type="entry name" value="HEPATOCELLULAR CARCINOMA-ASSOCIATED ANTIGEN"/>
    <property type="match status" value="1"/>
</dbReference>
<dbReference type="InterPro" id="IPR019410">
    <property type="entry name" value="Methyltransf_16"/>
</dbReference>
<organism evidence="1 2">
    <name type="scientific">Endocarpon pusillum (strain Z07020 / HMAS-L-300199)</name>
    <name type="common">Lichen-forming fungus</name>
    <dbReference type="NCBI Taxonomy" id="1263415"/>
    <lineage>
        <taxon>Eukaryota</taxon>
        <taxon>Fungi</taxon>
        <taxon>Dikarya</taxon>
        <taxon>Ascomycota</taxon>
        <taxon>Pezizomycotina</taxon>
        <taxon>Eurotiomycetes</taxon>
        <taxon>Chaetothyriomycetidae</taxon>
        <taxon>Verrucariales</taxon>
        <taxon>Verrucariaceae</taxon>
        <taxon>Endocarpon</taxon>
    </lineage>
</organism>
<dbReference type="eggNOG" id="KOG2793">
    <property type="taxonomic scope" value="Eukaryota"/>
</dbReference>
<protein>
    <recommendedName>
        <fullName evidence="3">Methyltransferase-domain-containing protein</fullName>
    </recommendedName>
</protein>
<evidence type="ECO:0000313" key="2">
    <source>
        <dbReference type="Proteomes" id="UP000019373"/>
    </source>
</evidence>
<dbReference type="GO" id="GO:0008757">
    <property type="term" value="F:S-adenosylmethionine-dependent methyltransferase activity"/>
    <property type="evidence" value="ECO:0007669"/>
    <property type="project" value="UniProtKB-ARBA"/>
</dbReference>
<evidence type="ECO:0000313" key="1">
    <source>
        <dbReference type="EMBL" id="ERF71659.1"/>
    </source>
</evidence>